<sequence>MLARLLKKRRLVVSVAVIVVVAAGVAIWFGTRPTTAAPSYRLVPASVTTLRQTVSSSGTIQPAQRSDLNFGVSGQVTSVAATVGQQVTAGQQLATVQSASLSASLAQAQSTLASAQSKLSSDQSGSASAAQVSADQAAITAAQNQVNNAQNALDEATMTSPIAGTVAQVNLTVGQQVSAGGSAGSSQSGGTSSQSGNGNAGGGAGSSQSSGSSAQSSSSSSSSSAQIVVISTNAYVVNASVDDTEVGQVRTGEQAVITPNGSTTPVYGTVTSVAVMASGSSSVPSYPITISVTGNPPGLIAGAGATVSIVVKQLTDVLAVPSAAVHYTGGKTTVEVMSGQQQVSKPVTTGMTSGGMTEIVDGLSEGDQVVVAAPAGGGTGTRPSGGNGPGGGTGRTGGGIGGVGGGGIGRPGGGFGGLGG</sequence>
<dbReference type="EMBL" id="JBHUKR010000022">
    <property type="protein sequence ID" value="MFD2421549.1"/>
    <property type="molecule type" value="Genomic_DNA"/>
</dbReference>
<accession>A0ABW5G3R8</accession>
<proteinExistence type="predicted"/>
<dbReference type="PANTHER" id="PTHR30469">
    <property type="entry name" value="MULTIDRUG RESISTANCE PROTEIN MDTA"/>
    <property type="match status" value="1"/>
</dbReference>
<feature type="compositionally biased region" description="Low complexity" evidence="1">
    <location>
        <begin position="178"/>
        <end position="197"/>
    </location>
</feature>
<dbReference type="Gene3D" id="1.10.287.470">
    <property type="entry name" value="Helix hairpin bin"/>
    <property type="match status" value="1"/>
</dbReference>
<keyword evidence="2" id="KW-0472">Membrane</keyword>
<dbReference type="Pfam" id="PF25917">
    <property type="entry name" value="BSH_RND"/>
    <property type="match status" value="1"/>
</dbReference>
<feature type="transmembrane region" description="Helical" evidence="2">
    <location>
        <begin position="12"/>
        <end position="31"/>
    </location>
</feature>
<evidence type="ECO:0000256" key="1">
    <source>
        <dbReference type="SAM" id="MobiDB-lite"/>
    </source>
</evidence>
<reference evidence="6" key="1">
    <citation type="journal article" date="2019" name="Int. J. Syst. Evol. Microbiol.">
        <title>The Global Catalogue of Microorganisms (GCM) 10K type strain sequencing project: providing services to taxonomists for standard genome sequencing and annotation.</title>
        <authorList>
            <consortium name="The Broad Institute Genomics Platform"/>
            <consortium name="The Broad Institute Genome Sequencing Center for Infectious Disease"/>
            <person name="Wu L."/>
            <person name="Ma J."/>
        </authorList>
    </citation>
    <scope>NUCLEOTIDE SEQUENCE [LARGE SCALE GENOMIC DNA]</scope>
    <source>
        <strain evidence="6">CGMCC 4.7645</strain>
    </source>
</reference>
<dbReference type="SUPFAM" id="SSF111369">
    <property type="entry name" value="HlyD-like secretion proteins"/>
    <property type="match status" value="1"/>
</dbReference>
<dbReference type="Gene3D" id="2.40.30.170">
    <property type="match status" value="1"/>
</dbReference>
<feature type="region of interest" description="Disordered" evidence="1">
    <location>
        <begin position="375"/>
        <end position="420"/>
    </location>
</feature>
<gene>
    <name evidence="5" type="ORF">ACFSXZ_34985</name>
</gene>
<dbReference type="RefSeq" id="WP_378270193.1">
    <property type="nucleotide sequence ID" value="NZ_JBHUKR010000022.1"/>
</dbReference>
<dbReference type="InterPro" id="IPR058625">
    <property type="entry name" value="MdtA-like_BSH"/>
</dbReference>
<dbReference type="Pfam" id="PF25975">
    <property type="entry name" value="CzcB_C"/>
    <property type="match status" value="1"/>
</dbReference>
<feature type="domain" description="Multidrug resistance protein MdtA-like barrel-sandwich hybrid" evidence="3">
    <location>
        <begin position="72"/>
        <end position="182"/>
    </location>
</feature>
<evidence type="ECO:0000313" key="6">
    <source>
        <dbReference type="Proteomes" id="UP001597417"/>
    </source>
</evidence>
<evidence type="ECO:0000259" key="4">
    <source>
        <dbReference type="Pfam" id="PF25975"/>
    </source>
</evidence>
<keyword evidence="2" id="KW-0812">Transmembrane</keyword>
<feature type="domain" description="CzcB-like C-terminal circularly permuted SH3-like" evidence="4">
    <location>
        <begin position="318"/>
        <end position="371"/>
    </location>
</feature>
<evidence type="ECO:0000313" key="5">
    <source>
        <dbReference type="EMBL" id="MFD2421549.1"/>
    </source>
</evidence>
<evidence type="ECO:0000259" key="3">
    <source>
        <dbReference type="Pfam" id="PF25917"/>
    </source>
</evidence>
<dbReference type="Gene3D" id="2.40.50.100">
    <property type="match status" value="2"/>
</dbReference>
<evidence type="ECO:0000256" key="2">
    <source>
        <dbReference type="SAM" id="Phobius"/>
    </source>
</evidence>
<feature type="compositionally biased region" description="Low complexity" evidence="1">
    <location>
        <begin position="206"/>
        <end position="220"/>
    </location>
</feature>
<dbReference type="Gene3D" id="6.20.50.140">
    <property type="match status" value="1"/>
</dbReference>
<keyword evidence="6" id="KW-1185">Reference proteome</keyword>
<dbReference type="Proteomes" id="UP001597417">
    <property type="component" value="Unassembled WGS sequence"/>
</dbReference>
<dbReference type="InterPro" id="IPR058649">
    <property type="entry name" value="CzcB_C"/>
</dbReference>
<dbReference type="PANTHER" id="PTHR30469:SF33">
    <property type="entry name" value="SLR1207 PROTEIN"/>
    <property type="match status" value="1"/>
</dbReference>
<feature type="region of interest" description="Disordered" evidence="1">
    <location>
        <begin position="178"/>
        <end position="220"/>
    </location>
</feature>
<keyword evidence="2" id="KW-1133">Transmembrane helix</keyword>
<name>A0ABW5G3R8_9PSEU</name>
<protein>
    <submittedName>
        <fullName evidence="5">Efflux RND transporter periplasmic adaptor subunit</fullName>
    </submittedName>
</protein>
<comment type="caution">
    <text evidence="5">The sequence shown here is derived from an EMBL/GenBank/DDBJ whole genome shotgun (WGS) entry which is preliminary data.</text>
</comment>
<organism evidence="5 6">
    <name type="scientific">Amycolatopsis pigmentata</name>
    <dbReference type="NCBI Taxonomy" id="450801"/>
    <lineage>
        <taxon>Bacteria</taxon>
        <taxon>Bacillati</taxon>
        <taxon>Actinomycetota</taxon>
        <taxon>Actinomycetes</taxon>
        <taxon>Pseudonocardiales</taxon>
        <taxon>Pseudonocardiaceae</taxon>
        <taxon>Amycolatopsis</taxon>
    </lineage>
</organism>